<dbReference type="InterPro" id="IPR016140">
    <property type="entry name" value="Bifunc_inhib/LTP/seed_store"/>
</dbReference>
<evidence type="ECO:0000256" key="3">
    <source>
        <dbReference type="ARBA" id="ARBA00022448"/>
    </source>
</evidence>
<evidence type="ECO:0000313" key="15">
    <source>
        <dbReference type="Proteomes" id="UP001190926"/>
    </source>
</evidence>
<dbReference type="PRINTS" id="PR00382">
    <property type="entry name" value="LIPIDTRNSFER"/>
</dbReference>
<keyword evidence="10" id="KW-0449">Lipoprotein</keyword>
<gene>
    <name evidence="14" type="ORF">C2S53_001519</name>
</gene>
<evidence type="ECO:0000256" key="12">
    <source>
        <dbReference type="SAM" id="SignalP"/>
    </source>
</evidence>
<organism evidence="14 15">
    <name type="scientific">Perilla frutescens var. hirtella</name>
    <name type="common">Perilla citriodora</name>
    <name type="synonym">Perilla setoyensis</name>
    <dbReference type="NCBI Taxonomy" id="608512"/>
    <lineage>
        <taxon>Eukaryota</taxon>
        <taxon>Viridiplantae</taxon>
        <taxon>Streptophyta</taxon>
        <taxon>Embryophyta</taxon>
        <taxon>Tracheophyta</taxon>
        <taxon>Spermatophyta</taxon>
        <taxon>Magnoliopsida</taxon>
        <taxon>eudicotyledons</taxon>
        <taxon>Gunneridae</taxon>
        <taxon>Pentapetalae</taxon>
        <taxon>asterids</taxon>
        <taxon>lamiids</taxon>
        <taxon>Lamiales</taxon>
        <taxon>Lamiaceae</taxon>
        <taxon>Nepetoideae</taxon>
        <taxon>Elsholtzieae</taxon>
        <taxon>Perilla</taxon>
    </lineage>
</organism>
<sequence length="185" mass="18121">MVLLLGVVAMLWNGGEAQSSSSGCTVALMSLSPCINYVTGNSSSPSQSCCSSLSSVVGSQPQCLCSLIKGGGASNLGIDVNQTLALALPQACSVQTPPLSRCDAGVSGPTSAPAPAAGSPADETPDEAPTTPSSVPADDIPSGSKTVPRTEGSSNSGSKEGAALSQLIVVGSIVLMAFSSSSPFS</sequence>
<dbReference type="InterPro" id="IPR036312">
    <property type="entry name" value="Bifun_inhib/LTP/seed_sf"/>
</dbReference>
<evidence type="ECO:0000256" key="2">
    <source>
        <dbReference type="ARBA" id="ARBA00009748"/>
    </source>
</evidence>
<evidence type="ECO:0000256" key="8">
    <source>
        <dbReference type="ARBA" id="ARBA00023157"/>
    </source>
</evidence>
<dbReference type="InterPro" id="IPR043325">
    <property type="entry name" value="LTSS"/>
</dbReference>
<keyword evidence="9" id="KW-0325">Glycoprotein</keyword>
<dbReference type="AlphaFoldDB" id="A0AAD4J2P2"/>
<keyword evidence="4" id="KW-1003">Cell membrane</keyword>
<evidence type="ECO:0000256" key="4">
    <source>
        <dbReference type="ARBA" id="ARBA00022475"/>
    </source>
</evidence>
<name>A0AAD4J2P2_PERFH</name>
<protein>
    <recommendedName>
        <fullName evidence="13">Bifunctional inhibitor/plant lipid transfer protein/seed storage helical domain-containing protein</fullName>
    </recommendedName>
</protein>
<dbReference type="EMBL" id="SDAM02000167">
    <property type="protein sequence ID" value="KAH6826082.1"/>
    <property type="molecule type" value="Genomic_DNA"/>
</dbReference>
<evidence type="ECO:0000256" key="9">
    <source>
        <dbReference type="ARBA" id="ARBA00023180"/>
    </source>
</evidence>
<feature type="compositionally biased region" description="Low complexity" evidence="11">
    <location>
        <begin position="104"/>
        <end position="121"/>
    </location>
</feature>
<keyword evidence="15" id="KW-1185">Reference proteome</keyword>
<comment type="caution">
    <text evidence="14">The sequence shown here is derived from an EMBL/GenBank/DDBJ whole genome shotgun (WGS) entry which is preliminary data.</text>
</comment>
<evidence type="ECO:0000313" key="14">
    <source>
        <dbReference type="EMBL" id="KAH6826082.1"/>
    </source>
</evidence>
<evidence type="ECO:0000256" key="11">
    <source>
        <dbReference type="SAM" id="MobiDB-lite"/>
    </source>
</evidence>
<feature type="compositionally biased region" description="Polar residues" evidence="11">
    <location>
        <begin position="143"/>
        <end position="158"/>
    </location>
</feature>
<evidence type="ECO:0000259" key="13">
    <source>
        <dbReference type="SMART" id="SM00499"/>
    </source>
</evidence>
<dbReference type="Proteomes" id="UP001190926">
    <property type="component" value="Unassembled WGS sequence"/>
</dbReference>
<reference evidence="14 15" key="1">
    <citation type="journal article" date="2021" name="Nat. Commun.">
        <title>Incipient diploidization of the medicinal plant Perilla within 10,000 years.</title>
        <authorList>
            <person name="Zhang Y."/>
            <person name="Shen Q."/>
            <person name="Leng L."/>
            <person name="Zhang D."/>
            <person name="Chen S."/>
            <person name="Shi Y."/>
            <person name="Ning Z."/>
            <person name="Chen S."/>
        </authorList>
    </citation>
    <scope>NUCLEOTIDE SEQUENCE [LARGE SCALE GENOMIC DNA]</scope>
    <source>
        <strain evidence="15">cv. PC099</strain>
    </source>
</reference>
<feature type="signal peptide" evidence="12">
    <location>
        <begin position="1"/>
        <end position="17"/>
    </location>
</feature>
<dbReference type="PANTHER" id="PTHR33044">
    <property type="entry name" value="BIFUNCTIONAL INHIBITOR/LIPID-TRANSFER PROTEIN/SEED STORAGE 2S ALBUMIN SUPERFAMILY PROTEIN-RELATED"/>
    <property type="match status" value="1"/>
</dbReference>
<comment type="similarity">
    <text evidence="2">Belongs to the plant LTP family.</text>
</comment>
<feature type="region of interest" description="Disordered" evidence="11">
    <location>
        <begin position="103"/>
        <end position="161"/>
    </location>
</feature>
<dbReference type="GO" id="GO:0005886">
    <property type="term" value="C:plasma membrane"/>
    <property type="evidence" value="ECO:0007669"/>
    <property type="project" value="UniProtKB-SubCell"/>
</dbReference>
<keyword evidence="8" id="KW-1015">Disulfide bond</keyword>
<dbReference type="GO" id="GO:0008289">
    <property type="term" value="F:lipid binding"/>
    <property type="evidence" value="ECO:0007669"/>
    <property type="project" value="UniProtKB-KW"/>
</dbReference>
<dbReference type="InterPro" id="IPR000528">
    <property type="entry name" value="Plant_nsLTP"/>
</dbReference>
<dbReference type="SUPFAM" id="SSF47699">
    <property type="entry name" value="Bifunctional inhibitor/lipid-transfer protein/seed storage 2S albumin"/>
    <property type="match status" value="1"/>
</dbReference>
<feature type="chain" id="PRO_5042013137" description="Bifunctional inhibitor/plant lipid transfer protein/seed storage helical domain-containing protein" evidence="12">
    <location>
        <begin position="18"/>
        <end position="185"/>
    </location>
</feature>
<evidence type="ECO:0000256" key="10">
    <source>
        <dbReference type="ARBA" id="ARBA00023288"/>
    </source>
</evidence>
<keyword evidence="7" id="KW-0446">Lipid-binding</keyword>
<dbReference type="GO" id="GO:0098552">
    <property type="term" value="C:side of membrane"/>
    <property type="evidence" value="ECO:0007669"/>
    <property type="project" value="UniProtKB-KW"/>
</dbReference>
<dbReference type="Gene3D" id="1.10.110.10">
    <property type="entry name" value="Plant lipid-transfer and hydrophobic proteins"/>
    <property type="match status" value="1"/>
</dbReference>
<feature type="domain" description="Bifunctional inhibitor/plant lipid transfer protein/seed storage helical" evidence="13">
    <location>
        <begin position="24"/>
        <end position="102"/>
    </location>
</feature>
<evidence type="ECO:0000256" key="7">
    <source>
        <dbReference type="ARBA" id="ARBA00023121"/>
    </source>
</evidence>
<evidence type="ECO:0000256" key="1">
    <source>
        <dbReference type="ARBA" id="ARBA00004609"/>
    </source>
</evidence>
<dbReference type="Pfam" id="PF14368">
    <property type="entry name" value="LTP_2"/>
    <property type="match status" value="1"/>
</dbReference>
<keyword evidence="3" id="KW-0813">Transport</keyword>
<dbReference type="CDD" id="cd00010">
    <property type="entry name" value="AAI_LTSS"/>
    <property type="match status" value="1"/>
</dbReference>
<dbReference type="FunFam" id="1.10.110.10:FF:000001">
    <property type="entry name" value="Bifunctional inhibitor/lipid-transfer protein/seed storage 2S albumin superfamily protein"/>
    <property type="match status" value="1"/>
</dbReference>
<accession>A0AAD4J2P2</accession>
<dbReference type="SMART" id="SM00499">
    <property type="entry name" value="AAI"/>
    <property type="match status" value="1"/>
</dbReference>
<keyword evidence="5" id="KW-0336">GPI-anchor</keyword>
<dbReference type="GO" id="GO:0006869">
    <property type="term" value="P:lipid transport"/>
    <property type="evidence" value="ECO:0007669"/>
    <property type="project" value="InterPro"/>
</dbReference>
<evidence type="ECO:0000256" key="5">
    <source>
        <dbReference type="ARBA" id="ARBA00022622"/>
    </source>
</evidence>
<keyword evidence="5" id="KW-0472">Membrane</keyword>
<proteinExistence type="inferred from homology"/>
<comment type="subcellular location">
    <subcellularLocation>
        <location evidence="1">Cell membrane</location>
        <topology evidence="1">Lipid-anchor</topology>
        <topology evidence="1">GPI-anchor</topology>
    </subcellularLocation>
</comment>
<evidence type="ECO:0000256" key="6">
    <source>
        <dbReference type="ARBA" id="ARBA00022729"/>
    </source>
</evidence>
<keyword evidence="6 12" id="KW-0732">Signal</keyword>